<dbReference type="Gramene" id="NC3G0197520.1">
    <property type="protein sequence ID" value="NC3G0197520.1:cds"/>
    <property type="gene ID" value="NC3G0197520"/>
</dbReference>
<dbReference type="EMBL" id="LR721781">
    <property type="protein sequence ID" value="VVW11973.1"/>
    <property type="molecule type" value="Genomic_DNA"/>
</dbReference>
<evidence type="ECO:0000313" key="1">
    <source>
        <dbReference type="EMBL" id="VVW11973.1"/>
    </source>
</evidence>
<dbReference type="AlphaFoldDB" id="A0A5K1B956"/>
<organism evidence="1">
    <name type="scientific">Nymphaea colorata</name>
    <name type="common">pocket water lily</name>
    <dbReference type="NCBI Taxonomy" id="210225"/>
    <lineage>
        <taxon>Eukaryota</taxon>
        <taxon>Viridiplantae</taxon>
        <taxon>Streptophyta</taxon>
        <taxon>Embryophyta</taxon>
        <taxon>Tracheophyta</taxon>
        <taxon>Spermatophyta</taxon>
        <taxon>Magnoliopsida</taxon>
        <taxon>Nymphaeales</taxon>
        <taxon>Nymphaeaceae</taxon>
        <taxon>Nymphaea</taxon>
    </lineage>
</organism>
<accession>A0A5K1B956</accession>
<proteinExistence type="predicted"/>
<name>A0A5K1B956_9MAGN</name>
<reference evidence="1" key="1">
    <citation type="submission" date="2019-09" db="EMBL/GenBank/DDBJ databases">
        <authorList>
            <person name="Zhang L."/>
        </authorList>
    </citation>
    <scope>NUCLEOTIDE SEQUENCE</scope>
</reference>
<sequence>MLGQSLVIDKNVDFNLHNKWTLVGRKRKKSQGKGMEVVVSQNLGKENRMVDGGGVSCSPR</sequence>
<gene>
    <name evidence="1" type="ORF">NYM_LOCUS14549</name>
</gene>
<protein>
    <submittedName>
        <fullName evidence="1">Uncharacterized protein</fullName>
    </submittedName>
</protein>